<dbReference type="Proteomes" id="UP000573729">
    <property type="component" value="Unassembled WGS sequence"/>
</dbReference>
<dbReference type="AlphaFoldDB" id="A0A7W7BQN3"/>
<protein>
    <recommendedName>
        <fullName evidence="1">NUMOD4 domain-containing protein</fullName>
    </recommendedName>
</protein>
<name>A0A7W7BQN3_9MICO</name>
<sequence length="161" mass="18278">MGEEWRPVVGHEGDYEVSSHGRVRSLKRSESVILRRLRRPNGYLAVSLYRNGRARRIGVHRIVAEAFIPNPDDLPFVRHKNDVKYENHASNLAWGTGGDNAIDRELNTPKVPRTHCKRNHPLIEGNTYIDRGTIVCATCKKAQVAASAARKKENRIVDHRP</sequence>
<reference evidence="2 3" key="1">
    <citation type="submission" date="2020-08" db="EMBL/GenBank/DDBJ databases">
        <title>Sequencing the genomes of 1000 actinobacteria strains.</title>
        <authorList>
            <person name="Klenk H.-P."/>
        </authorList>
    </citation>
    <scope>NUCLEOTIDE SEQUENCE [LARGE SCALE GENOMIC DNA]</scope>
    <source>
        <strain evidence="2 3">DSM 24947</strain>
    </source>
</reference>
<proteinExistence type="predicted"/>
<keyword evidence="3" id="KW-1185">Reference proteome</keyword>
<dbReference type="InterPro" id="IPR044925">
    <property type="entry name" value="His-Me_finger_sf"/>
</dbReference>
<dbReference type="InterPro" id="IPR010902">
    <property type="entry name" value="NUMOD4"/>
</dbReference>
<accession>A0A7W7BQN3</accession>
<organism evidence="2 3">
    <name type="scientific">Microbacterium marinum</name>
    <dbReference type="NCBI Taxonomy" id="421115"/>
    <lineage>
        <taxon>Bacteria</taxon>
        <taxon>Bacillati</taxon>
        <taxon>Actinomycetota</taxon>
        <taxon>Actinomycetes</taxon>
        <taxon>Micrococcales</taxon>
        <taxon>Microbacteriaceae</taxon>
        <taxon>Microbacterium</taxon>
    </lineage>
</organism>
<dbReference type="GO" id="GO:0016788">
    <property type="term" value="F:hydrolase activity, acting on ester bonds"/>
    <property type="evidence" value="ECO:0007669"/>
    <property type="project" value="InterPro"/>
</dbReference>
<evidence type="ECO:0000313" key="3">
    <source>
        <dbReference type="Proteomes" id="UP000573729"/>
    </source>
</evidence>
<comment type="caution">
    <text evidence="2">The sequence shown here is derived from an EMBL/GenBank/DDBJ whole genome shotgun (WGS) entry which is preliminary data.</text>
</comment>
<dbReference type="EMBL" id="JACHMD010000001">
    <property type="protein sequence ID" value="MBB4667037.1"/>
    <property type="molecule type" value="Genomic_DNA"/>
</dbReference>
<feature type="domain" description="NUMOD4" evidence="1">
    <location>
        <begin position="3"/>
        <end position="49"/>
    </location>
</feature>
<gene>
    <name evidence="2" type="ORF">BKA24_001746</name>
</gene>
<dbReference type="Gene3D" id="3.90.75.20">
    <property type="match status" value="1"/>
</dbReference>
<dbReference type="RefSeq" id="WP_184217160.1">
    <property type="nucleotide sequence ID" value="NZ_JACHMD010000001.1"/>
</dbReference>
<evidence type="ECO:0000313" key="2">
    <source>
        <dbReference type="EMBL" id="MBB4667037.1"/>
    </source>
</evidence>
<dbReference type="SUPFAM" id="SSF54060">
    <property type="entry name" value="His-Me finger endonucleases"/>
    <property type="match status" value="1"/>
</dbReference>
<dbReference type="Pfam" id="PF07463">
    <property type="entry name" value="NUMOD4"/>
    <property type="match status" value="1"/>
</dbReference>
<evidence type="ECO:0000259" key="1">
    <source>
        <dbReference type="Pfam" id="PF07463"/>
    </source>
</evidence>